<comment type="similarity">
    <text evidence="2">Belongs to the OXA1/ALB3/YidC family. Type 1 subfamily.</text>
</comment>
<evidence type="ECO:0000256" key="3">
    <source>
        <dbReference type="ARBA" id="ARBA00015325"/>
    </source>
</evidence>
<evidence type="ECO:0000256" key="11">
    <source>
        <dbReference type="ARBA" id="ARBA00033245"/>
    </source>
</evidence>
<keyword evidence="5" id="KW-1003">Cell membrane</keyword>
<feature type="transmembrane region" description="Helical" evidence="13">
    <location>
        <begin position="525"/>
        <end position="550"/>
    </location>
</feature>
<dbReference type="NCBIfam" id="TIGR03593">
    <property type="entry name" value="yidC_nterm"/>
    <property type="match status" value="1"/>
</dbReference>
<dbReference type="NCBIfam" id="TIGR03592">
    <property type="entry name" value="yidC_oxa1_cterm"/>
    <property type="match status" value="1"/>
</dbReference>
<evidence type="ECO:0000256" key="6">
    <source>
        <dbReference type="ARBA" id="ARBA00022692"/>
    </source>
</evidence>
<evidence type="ECO:0000256" key="10">
    <source>
        <dbReference type="ARBA" id="ARBA00023186"/>
    </source>
</evidence>
<keyword evidence="8 13" id="KW-1133">Transmembrane helix</keyword>
<keyword evidence="6 13" id="KW-0812">Transmembrane</keyword>
<dbReference type="CDD" id="cd19961">
    <property type="entry name" value="EcYidC-like_peri"/>
    <property type="match status" value="1"/>
</dbReference>
<dbReference type="EMBL" id="UOEA01000008">
    <property type="protein sequence ID" value="VAV82281.1"/>
    <property type="molecule type" value="Genomic_DNA"/>
</dbReference>
<evidence type="ECO:0000256" key="4">
    <source>
        <dbReference type="ARBA" id="ARBA00022448"/>
    </source>
</evidence>
<evidence type="ECO:0000256" key="7">
    <source>
        <dbReference type="ARBA" id="ARBA00022927"/>
    </source>
</evidence>
<dbReference type="GO" id="GO:0015031">
    <property type="term" value="P:protein transport"/>
    <property type="evidence" value="ECO:0007669"/>
    <property type="project" value="UniProtKB-KW"/>
</dbReference>
<dbReference type="InterPro" id="IPR038221">
    <property type="entry name" value="YidC_periplasmic_sf"/>
</dbReference>
<dbReference type="Gene3D" id="2.70.98.90">
    <property type="match status" value="1"/>
</dbReference>
<feature type="domain" description="Membrane insertase YidC N-terminal" evidence="15">
    <location>
        <begin position="80"/>
        <end position="372"/>
    </location>
</feature>
<dbReference type="Pfam" id="PF14849">
    <property type="entry name" value="YidC_periplas"/>
    <property type="match status" value="1"/>
</dbReference>
<dbReference type="InterPro" id="IPR047196">
    <property type="entry name" value="YidC_ALB_C"/>
</dbReference>
<accession>A0A3B0QNW4</accession>
<feature type="transmembrane region" description="Helical" evidence="13">
    <location>
        <begin position="7"/>
        <end position="24"/>
    </location>
</feature>
<name>A0A3B0QNW4_9ZZZZ</name>
<comment type="subcellular location">
    <subcellularLocation>
        <location evidence="1">Cell inner membrane</location>
        <topology evidence="1">Multi-pass membrane protein</topology>
    </subcellularLocation>
</comment>
<dbReference type="GO" id="GO:0005886">
    <property type="term" value="C:plasma membrane"/>
    <property type="evidence" value="ECO:0007669"/>
    <property type="project" value="UniProtKB-SubCell"/>
</dbReference>
<dbReference type="Pfam" id="PF02096">
    <property type="entry name" value="60KD_IMP"/>
    <property type="match status" value="1"/>
</dbReference>
<evidence type="ECO:0000259" key="14">
    <source>
        <dbReference type="Pfam" id="PF02096"/>
    </source>
</evidence>
<proteinExistence type="inferred from homology"/>
<evidence type="ECO:0000256" key="12">
    <source>
        <dbReference type="ARBA" id="ARBA00033342"/>
    </source>
</evidence>
<dbReference type="HAMAP" id="MF_01810">
    <property type="entry name" value="YidC_type1"/>
    <property type="match status" value="1"/>
</dbReference>
<evidence type="ECO:0000313" key="16">
    <source>
        <dbReference type="EMBL" id="VAV82281.1"/>
    </source>
</evidence>
<dbReference type="AlphaFoldDB" id="A0A3B0QNW4"/>
<feature type="transmembrane region" description="Helical" evidence="13">
    <location>
        <begin position="385"/>
        <end position="405"/>
    </location>
</feature>
<dbReference type="PANTHER" id="PTHR12428:SF65">
    <property type="entry name" value="CYTOCHROME C OXIDASE ASSEMBLY PROTEIN COX18, MITOCHONDRIAL"/>
    <property type="match status" value="1"/>
</dbReference>
<dbReference type="PRINTS" id="PR01900">
    <property type="entry name" value="YIDCPROTEIN"/>
</dbReference>
<reference evidence="16" key="1">
    <citation type="submission" date="2018-06" db="EMBL/GenBank/DDBJ databases">
        <authorList>
            <person name="Zhirakovskaya E."/>
        </authorList>
    </citation>
    <scope>NUCLEOTIDE SEQUENCE</scope>
</reference>
<dbReference type="InterPro" id="IPR028053">
    <property type="entry name" value="Membr_insert_YidC_N"/>
</dbReference>
<evidence type="ECO:0000256" key="2">
    <source>
        <dbReference type="ARBA" id="ARBA00010527"/>
    </source>
</evidence>
<dbReference type="GO" id="GO:0051205">
    <property type="term" value="P:protein insertion into membrane"/>
    <property type="evidence" value="ECO:0007669"/>
    <property type="project" value="TreeGrafter"/>
</dbReference>
<evidence type="ECO:0000256" key="13">
    <source>
        <dbReference type="SAM" id="Phobius"/>
    </source>
</evidence>
<keyword evidence="9 13" id="KW-0472">Membrane</keyword>
<evidence type="ECO:0000256" key="1">
    <source>
        <dbReference type="ARBA" id="ARBA00004429"/>
    </source>
</evidence>
<dbReference type="InterPro" id="IPR001708">
    <property type="entry name" value="YidC/ALB3/OXA1/COX18"/>
</dbReference>
<evidence type="ECO:0000256" key="8">
    <source>
        <dbReference type="ARBA" id="ARBA00022989"/>
    </source>
</evidence>
<keyword evidence="7" id="KW-0653">Protein transport</keyword>
<dbReference type="InterPro" id="IPR019998">
    <property type="entry name" value="Membr_insert_YidC"/>
</dbReference>
<protein>
    <recommendedName>
        <fullName evidence="3">Membrane protein insertase YidC</fullName>
    </recommendedName>
    <alternativeName>
        <fullName evidence="12">Foldase YidC</fullName>
    </alternativeName>
    <alternativeName>
        <fullName evidence="11">Membrane integrase YidC</fullName>
    </alternativeName>
</protein>
<evidence type="ECO:0000259" key="15">
    <source>
        <dbReference type="Pfam" id="PF14849"/>
    </source>
</evidence>
<evidence type="ECO:0000256" key="5">
    <source>
        <dbReference type="ARBA" id="ARBA00022475"/>
    </source>
</evidence>
<sequence length="601" mass="67068">MKNDKRTIILLALTIVILFGYPYVMKFLFPPTPEEIARQAEKQVKNEAEATAEKTGIKKPVVMKKYSTTLVKPSEKEEFITVETPLYSAVISSWGGGVKSWKLKKYRKTRDPESPLIDLTPVLHEKNVLRPLISRLEMDGAPSIIPFTASKKAIILEAGKVKTLRLRWKGLGGVILEKDYTFNADNYGVKTVVNIVNKTKAPIDGRFVTDITGFYKKLGKKAKKGRYNFHKGPVIKGTGKVERPKITEPGSESGGGPVAWIGLEDKYFLKALVPPFVAKEKKSQAEDDDEAVAEPATSNLLWTSNIKEDEYSSATLASVSLAEKLELAPGATSTIEYTAFMGAKDYNLLKKTGNKLEDAIEFGYFSIIAKPCLVLLNFFNKYVNNYGIAIIILTVLFKIIFYPLTKYGLKSMKNMQTMQPQMKAIKEKYKDDKSAQNKATMELYKRNKINPMGGCLPMVLQIPVFIGLYEVLAVAIELRHAPFALWLVDLSAKDPYYITPVLMGISMFLHQKMTPSAMDPMQSKMMMIMPVVMTFLFLNFPSGLVLYWLVNNILSILQQWQVSRSAGTPTGGGGEKGVGKNKKGGKVKKRFALPGFKMLKA</sequence>
<feature type="domain" description="Membrane insertase YidC/Oxa/ALB C-terminal" evidence="14">
    <location>
        <begin position="386"/>
        <end position="563"/>
    </location>
</feature>
<dbReference type="PANTHER" id="PTHR12428">
    <property type="entry name" value="OXA1"/>
    <property type="match status" value="1"/>
</dbReference>
<dbReference type="GO" id="GO:0032977">
    <property type="term" value="F:membrane insertase activity"/>
    <property type="evidence" value="ECO:0007669"/>
    <property type="project" value="InterPro"/>
</dbReference>
<dbReference type="PRINTS" id="PR00701">
    <property type="entry name" value="60KDINNERMP"/>
</dbReference>
<keyword evidence="4" id="KW-0813">Transport</keyword>
<keyword evidence="10" id="KW-0143">Chaperone</keyword>
<organism evidence="16">
    <name type="scientific">hydrothermal vent metagenome</name>
    <dbReference type="NCBI Taxonomy" id="652676"/>
    <lineage>
        <taxon>unclassified sequences</taxon>
        <taxon>metagenomes</taxon>
        <taxon>ecological metagenomes</taxon>
    </lineage>
</organism>
<feature type="transmembrane region" description="Helical" evidence="13">
    <location>
        <begin position="455"/>
        <end position="476"/>
    </location>
</feature>
<gene>
    <name evidence="16" type="ORF">MNBD_DELTA01-591</name>
</gene>
<dbReference type="InterPro" id="IPR028055">
    <property type="entry name" value="YidC/Oxa/ALB_C"/>
</dbReference>
<evidence type="ECO:0000256" key="9">
    <source>
        <dbReference type="ARBA" id="ARBA00023136"/>
    </source>
</evidence>
<dbReference type="CDD" id="cd20070">
    <property type="entry name" value="5TM_YidC_Alb3"/>
    <property type="match status" value="1"/>
</dbReference>